<comment type="caution">
    <text evidence="1">The sequence shown here is derived from an EMBL/GenBank/DDBJ whole genome shotgun (WGS) entry which is preliminary data.</text>
</comment>
<dbReference type="Proteomes" id="UP000607559">
    <property type="component" value="Unassembled WGS sequence"/>
</dbReference>
<sequence>MNERSVKVRYVYDFNSRLEDSEKIFTLRSDNTLAINFREIPNLSQLASIKVEYSLNPNEKRYVYLTENKIANIREGAIPNIIGIEFIEVQRKEIVYRTIKGVLQNNLLVIVSASKTKATLPDYFREIEFENGYVLQK</sequence>
<keyword evidence="2" id="KW-1185">Reference proteome</keyword>
<reference evidence="1" key="2">
    <citation type="submission" date="2020-09" db="EMBL/GenBank/DDBJ databases">
        <authorList>
            <person name="Sun Q."/>
            <person name="Zhou Y."/>
        </authorList>
    </citation>
    <scope>NUCLEOTIDE SEQUENCE</scope>
    <source>
        <strain evidence="1">CGMCC 1.15448</strain>
    </source>
</reference>
<dbReference type="EMBL" id="BMJC01000001">
    <property type="protein sequence ID" value="GGA92499.1"/>
    <property type="molecule type" value="Genomic_DNA"/>
</dbReference>
<reference evidence="1" key="1">
    <citation type="journal article" date="2014" name="Int. J. Syst. Evol. Microbiol.">
        <title>Complete genome sequence of Corynebacterium casei LMG S-19264T (=DSM 44701T), isolated from a smear-ripened cheese.</title>
        <authorList>
            <consortium name="US DOE Joint Genome Institute (JGI-PGF)"/>
            <person name="Walter F."/>
            <person name="Albersmeier A."/>
            <person name="Kalinowski J."/>
            <person name="Ruckert C."/>
        </authorList>
    </citation>
    <scope>NUCLEOTIDE SEQUENCE</scope>
    <source>
        <strain evidence="1">CGMCC 1.15448</strain>
    </source>
</reference>
<evidence type="ECO:0000313" key="2">
    <source>
        <dbReference type="Proteomes" id="UP000607559"/>
    </source>
</evidence>
<dbReference type="AlphaFoldDB" id="A0A8J2UB97"/>
<name>A0A8J2UB97_9BACT</name>
<accession>A0A8J2UB97</accession>
<evidence type="ECO:0000313" key="1">
    <source>
        <dbReference type="EMBL" id="GGA92499.1"/>
    </source>
</evidence>
<gene>
    <name evidence="1" type="ORF">GCM10011511_14850</name>
</gene>
<organism evidence="1 2">
    <name type="scientific">Puia dinghuensis</name>
    <dbReference type="NCBI Taxonomy" id="1792502"/>
    <lineage>
        <taxon>Bacteria</taxon>
        <taxon>Pseudomonadati</taxon>
        <taxon>Bacteroidota</taxon>
        <taxon>Chitinophagia</taxon>
        <taxon>Chitinophagales</taxon>
        <taxon>Chitinophagaceae</taxon>
        <taxon>Puia</taxon>
    </lineage>
</organism>
<proteinExistence type="predicted"/>
<protein>
    <submittedName>
        <fullName evidence="1">Uncharacterized protein</fullName>
    </submittedName>
</protein>